<accession>A0A329MHK7</accession>
<dbReference type="SUPFAM" id="SSF53335">
    <property type="entry name" value="S-adenosyl-L-methionine-dependent methyltransferases"/>
    <property type="match status" value="1"/>
</dbReference>
<dbReference type="OrthoDB" id="2639075at2"/>
<sequence length="285" mass="32380">MNLRELAGQIESGKFKQSLERHLSLETRTLLDAMTAKETEDRLSQIVREPIQLSGENSRELLQLYYTASWLHLFETLNISPQAKLFEIASGDTDFIPQALDAYAGAEGRYVTANLNKELTQQFKRKTAVLNVDVQIIEDDGARILDYVEGGTFDAVAFHHAINDIVQTIIADAEGIDTVNNNWWDIEPQMLKAVMEYHHSGRLKDAVCETFIGIVDTCRGLLKQAGYMIFDNCSYDGYEQIGYSTAFHSNYINLARAWIKEANLGLEEVEPEGYDGKWWMILRKV</sequence>
<dbReference type="Proteomes" id="UP000250369">
    <property type="component" value="Unassembled WGS sequence"/>
</dbReference>
<evidence type="ECO:0000313" key="2">
    <source>
        <dbReference type="Proteomes" id="UP000250369"/>
    </source>
</evidence>
<reference evidence="1 2" key="1">
    <citation type="journal article" date="2009" name="Int. J. Syst. Evol. Microbiol.">
        <title>Paenibacillus contaminans sp. nov., isolated from a contaminated laboratory plate.</title>
        <authorList>
            <person name="Chou J.H."/>
            <person name="Lee J.H."/>
            <person name="Lin M.C."/>
            <person name="Chang P.S."/>
            <person name="Arun A.B."/>
            <person name="Young C.C."/>
            <person name="Chen W.M."/>
        </authorList>
    </citation>
    <scope>NUCLEOTIDE SEQUENCE [LARGE SCALE GENOMIC DNA]</scope>
    <source>
        <strain evidence="1 2">CKOBP-6</strain>
    </source>
</reference>
<proteinExistence type="predicted"/>
<organism evidence="1 2">
    <name type="scientific">Paenibacillus contaminans</name>
    <dbReference type="NCBI Taxonomy" id="450362"/>
    <lineage>
        <taxon>Bacteria</taxon>
        <taxon>Bacillati</taxon>
        <taxon>Bacillota</taxon>
        <taxon>Bacilli</taxon>
        <taxon>Bacillales</taxon>
        <taxon>Paenibacillaceae</taxon>
        <taxon>Paenibacillus</taxon>
    </lineage>
</organism>
<evidence type="ECO:0008006" key="3">
    <source>
        <dbReference type="Google" id="ProtNLM"/>
    </source>
</evidence>
<keyword evidence="2" id="KW-1185">Reference proteome</keyword>
<gene>
    <name evidence="1" type="ORF">DQG23_22750</name>
</gene>
<comment type="caution">
    <text evidence="1">The sequence shown here is derived from an EMBL/GenBank/DDBJ whole genome shotgun (WGS) entry which is preliminary data.</text>
</comment>
<dbReference type="EMBL" id="QMFB01000014">
    <property type="protein sequence ID" value="RAV19078.1"/>
    <property type="molecule type" value="Genomic_DNA"/>
</dbReference>
<dbReference type="InterPro" id="IPR029063">
    <property type="entry name" value="SAM-dependent_MTases_sf"/>
</dbReference>
<evidence type="ECO:0000313" key="1">
    <source>
        <dbReference type="EMBL" id="RAV19078.1"/>
    </source>
</evidence>
<dbReference type="AlphaFoldDB" id="A0A329MHK7"/>
<dbReference type="RefSeq" id="WP_113033285.1">
    <property type="nucleotide sequence ID" value="NZ_QMFB01000014.1"/>
</dbReference>
<name>A0A329MHK7_9BACL</name>
<protein>
    <recommendedName>
        <fullName evidence="3">Class I SAM-dependent methyltransferase</fullName>
    </recommendedName>
</protein>